<keyword evidence="2 9" id="KW-0813">Transport</keyword>
<feature type="domain" description="TonB-dependent receptor plug" evidence="12">
    <location>
        <begin position="167"/>
        <end position="270"/>
    </location>
</feature>
<evidence type="ECO:0000256" key="1">
    <source>
        <dbReference type="ARBA" id="ARBA00004571"/>
    </source>
</evidence>
<dbReference type="InterPro" id="IPR000531">
    <property type="entry name" value="Beta-barrel_TonB"/>
</dbReference>
<name>D5HAG0_SALRM</name>
<evidence type="ECO:0000256" key="5">
    <source>
        <dbReference type="ARBA" id="ARBA00022729"/>
    </source>
</evidence>
<dbReference type="PROSITE" id="PS01156">
    <property type="entry name" value="TONB_DEPENDENT_REC_2"/>
    <property type="match status" value="1"/>
</dbReference>
<dbReference type="Pfam" id="PF07715">
    <property type="entry name" value="Plug"/>
    <property type="match status" value="1"/>
</dbReference>
<protein>
    <recommendedName>
        <fullName evidence="15">TonB-dependent receptor</fullName>
    </recommendedName>
</protein>
<dbReference type="SUPFAM" id="SSF56935">
    <property type="entry name" value="Porins"/>
    <property type="match status" value="1"/>
</dbReference>
<evidence type="ECO:0000259" key="11">
    <source>
        <dbReference type="Pfam" id="PF00593"/>
    </source>
</evidence>
<dbReference type="InterPro" id="IPR037066">
    <property type="entry name" value="Plug_dom_sf"/>
</dbReference>
<dbReference type="InterPro" id="IPR039426">
    <property type="entry name" value="TonB-dep_rcpt-like"/>
</dbReference>
<reference evidence="14" key="2">
    <citation type="submission" date="2010-04" db="EMBL/GenBank/DDBJ databases">
        <title>Genome sequence of Salinibacter ruber M8.</title>
        <authorList>
            <consortium name="Genoscope"/>
        </authorList>
    </citation>
    <scope>NUCLEOTIDE SEQUENCE [LARGE SCALE GENOMIC DNA]</scope>
    <source>
        <strain evidence="14">M8</strain>
    </source>
</reference>
<dbReference type="EMBL" id="FP565814">
    <property type="protein sequence ID" value="CBH25015.1"/>
    <property type="molecule type" value="Genomic_DNA"/>
</dbReference>
<comment type="subcellular location">
    <subcellularLocation>
        <location evidence="1 9">Cell outer membrane</location>
        <topology evidence="1 9">Multi-pass membrane protein</topology>
    </subcellularLocation>
</comment>
<keyword evidence="7 9" id="KW-0472">Membrane</keyword>
<dbReference type="Gene3D" id="2.40.170.20">
    <property type="entry name" value="TonB-dependent receptor, beta-barrel domain"/>
    <property type="match status" value="1"/>
</dbReference>
<evidence type="ECO:0008006" key="15">
    <source>
        <dbReference type="Google" id="ProtNLM"/>
    </source>
</evidence>
<organism evidence="13 14">
    <name type="scientific">Salinibacter ruber (strain M8)</name>
    <dbReference type="NCBI Taxonomy" id="761659"/>
    <lineage>
        <taxon>Bacteria</taxon>
        <taxon>Pseudomonadati</taxon>
        <taxon>Rhodothermota</taxon>
        <taxon>Rhodothermia</taxon>
        <taxon>Rhodothermales</taxon>
        <taxon>Salinibacteraceae</taxon>
        <taxon>Salinibacter</taxon>
    </lineage>
</organism>
<evidence type="ECO:0000256" key="3">
    <source>
        <dbReference type="ARBA" id="ARBA00022452"/>
    </source>
</evidence>
<dbReference type="PANTHER" id="PTHR30069:SF40">
    <property type="entry name" value="TONB-DEPENDENT RECEPTOR NMB0964-RELATED"/>
    <property type="match status" value="1"/>
</dbReference>
<dbReference type="PANTHER" id="PTHR30069">
    <property type="entry name" value="TONB-DEPENDENT OUTER MEMBRANE RECEPTOR"/>
    <property type="match status" value="1"/>
</dbReference>
<accession>D5HAG0</accession>
<evidence type="ECO:0000259" key="12">
    <source>
        <dbReference type="Pfam" id="PF07715"/>
    </source>
</evidence>
<dbReference type="Proteomes" id="UP000000933">
    <property type="component" value="Chromosome"/>
</dbReference>
<sequence>MGVRLCRGAPRLRRTGLPSVVPARPRWAAPICLLRRTCLSRFMSTRILVALSLLTFVVPIAEAQSTRSTVTGTVTDADGAPLPGAQIADVAFQRGTTAGPDGRYTLDGLPPGTHTLEIRFVGYQTAVREVTLQAGETREMNVSLEERVLETDGVTVTGTARARSTLRAPQDVDVMGTEDLQSGRSAALGELLQENVDGVSSIQTGAQAGKPVLRGLSGKRVVLLKDGIAQEYYQFGVRHFPTTNASEAERVEVVRGASSILYGSDALGGAINVISKPAPTTGVDAFEVGGSASTQYYTNNNERAVALDLSAAQGNVGWRVGAERRIAGNYHTPDAPTFSETKKGGTFGDPRYTGEVPFTNFEQWSTYGQVGLQGAFGTLQLYGDYWSNAQNFLLPAGGTPGQTPFPAAGLGQNLEHSNVVLKGNIVADGFVLKPRLSWQRSIRQSGAPGTNLGDIRDGGGLARFDYPLDLKTDIYTGRLEVAHPSIGSLSGTIGAEVQHQDADTRGPAELQPSARTWNTGVFFFEDLDLDPVTVSFGSRLDVRTVQAVPNDRTTESDQLENTYTTLSGAVGASYAFGDGVAIATNLSSGFRAPSVFELYASGVHGGVAAFQVGNPDLEPERSYSADLSLRVRRDRVTAEVTGYVNAIQDYIYLENTGEKGPNGNLPKFAADQTDALIPGIEATVETSPLPWLQVGGSAAVLDGTGDGLGADEGDDGELPLLPANTVSGFVRWVPADTGPLTNPQVELSLKRALDKDAAGRFEPFSQFDEGFGPPFGTASTRAYSVVNVEARTTLALGLGAPLTVSVGVDNLLDETYRDFLDTYKGYALSPGRDVQFSLSTSF</sequence>
<evidence type="ECO:0000313" key="13">
    <source>
        <dbReference type="EMBL" id="CBH25015.1"/>
    </source>
</evidence>
<evidence type="ECO:0000256" key="6">
    <source>
        <dbReference type="ARBA" id="ARBA00023077"/>
    </source>
</evidence>
<dbReference type="Gene3D" id="2.170.130.10">
    <property type="entry name" value="TonB-dependent receptor, plug domain"/>
    <property type="match status" value="1"/>
</dbReference>
<dbReference type="Gene3D" id="2.60.40.1120">
    <property type="entry name" value="Carboxypeptidase-like, regulatory domain"/>
    <property type="match status" value="1"/>
</dbReference>
<dbReference type="InterPro" id="IPR012910">
    <property type="entry name" value="Plug_dom"/>
</dbReference>
<reference evidence="13 14" key="1">
    <citation type="journal article" date="2010" name="ISME J.">
        <title>Fine-scale evolution: genomic, phenotypic and ecological differentiation in two coexisting Salinibacter ruber strains.</title>
        <authorList>
            <person name="Pena A."/>
            <person name="Teeling H."/>
            <person name="Huerta-Cepas J."/>
            <person name="Santos F."/>
            <person name="Yarza P."/>
            <person name="Brito-Echeverria J."/>
            <person name="Lucio M."/>
            <person name="Schmitt-Kopplin P."/>
            <person name="Meseguer I."/>
            <person name="Schenowitz C."/>
            <person name="Dossat C."/>
            <person name="Barbe V."/>
            <person name="Dopazo J."/>
            <person name="Rossello-Mora R."/>
            <person name="Schuler M."/>
            <person name="Glockner F.O."/>
            <person name="Amann R."/>
            <person name="Gabaldon T."/>
            <person name="Anton J."/>
        </authorList>
    </citation>
    <scope>NUCLEOTIDE SEQUENCE [LARGE SCALE GENOMIC DNA]</scope>
    <source>
        <strain evidence="13 14">M8</strain>
    </source>
</reference>
<proteinExistence type="inferred from homology"/>
<dbReference type="InterPro" id="IPR036942">
    <property type="entry name" value="Beta-barrel_TonB_sf"/>
</dbReference>
<evidence type="ECO:0000256" key="10">
    <source>
        <dbReference type="RuleBase" id="RU003357"/>
    </source>
</evidence>
<dbReference type="KEGG" id="srm:SRM_02094"/>
<dbReference type="GO" id="GO:0030246">
    <property type="term" value="F:carbohydrate binding"/>
    <property type="evidence" value="ECO:0007669"/>
    <property type="project" value="InterPro"/>
</dbReference>
<dbReference type="InterPro" id="IPR013784">
    <property type="entry name" value="Carb-bd-like_fold"/>
</dbReference>
<keyword evidence="8 9" id="KW-0998">Cell outer membrane</keyword>
<dbReference type="Pfam" id="PF00593">
    <property type="entry name" value="TonB_dep_Rec_b-barrel"/>
    <property type="match status" value="1"/>
</dbReference>
<dbReference type="GO" id="GO:0009279">
    <property type="term" value="C:cell outer membrane"/>
    <property type="evidence" value="ECO:0007669"/>
    <property type="project" value="UniProtKB-SubCell"/>
</dbReference>
<evidence type="ECO:0000256" key="4">
    <source>
        <dbReference type="ARBA" id="ARBA00022692"/>
    </source>
</evidence>
<dbReference type="Pfam" id="PF13620">
    <property type="entry name" value="CarboxypepD_reg"/>
    <property type="match status" value="1"/>
</dbReference>
<keyword evidence="4 9" id="KW-0812">Transmembrane</keyword>
<keyword evidence="6 10" id="KW-0798">TonB box</keyword>
<evidence type="ECO:0000256" key="9">
    <source>
        <dbReference type="PROSITE-ProRule" id="PRU01360"/>
    </source>
</evidence>
<evidence type="ECO:0000256" key="7">
    <source>
        <dbReference type="ARBA" id="ARBA00023136"/>
    </source>
</evidence>
<keyword evidence="5" id="KW-0732">Signal</keyword>
<dbReference type="GO" id="GO:0015344">
    <property type="term" value="F:siderophore uptake transmembrane transporter activity"/>
    <property type="evidence" value="ECO:0007669"/>
    <property type="project" value="TreeGrafter"/>
</dbReference>
<dbReference type="InterPro" id="IPR010917">
    <property type="entry name" value="TonB_rcpt_CS"/>
</dbReference>
<dbReference type="PATRIC" id="fig|761659.10.peg.2275"/>
<dbReference type="PROSITE" id="PS52016">
    <property type="entry name" value="TONB_DEPENDENT_REC_3"/>
    <property type="match status" value="1"/>
</dbReference>
<gene>
    <name evidence="13" type="ordered locus">SRM_02094</name>
</gene>
<dbReference type="AlphaFoldDB" id="D5HAG0"/>
<dbReference type="GO" id="GO:0044718">
    <property type="term" value="P:siderophore transmembrane transport"/>
    <property type="evidence" value="ECO:0007669"/>
    <property type="project" value="TreeGrafter"/>
</dbReference>
<evidence type="ECO:0000313" key="14">
    <source>
        <dbReference type="Proteomes" id="UP000000933"/>
    </source>
</evidence>
<dbReference type="SUPFAM" id="SSF49452">
    <property type="entry name" value="Starch-binding domain-like"/>
    <property type="match status" value="1"/>
</dbReference>
<comment type="similarity">
    <text evidence="9 10">Belongs to the TonB-dependent receptor family.</text>
</comment>
<dbReference type="HOGENOM" id="CLU_008287_10_0_10"/>
<keyword evidence="3 9" id="KW-1134">Transmembrane beta strand</keyword>
<feature type="domain" description="TonB-dependent receptor-like beta-barrel" evidence="11">
    <location>
        <begin position="458"/>
        <end position="811"/>
    </location>
</feature>
<evidence type="ECO:0000256" key="8">
    <source>
        <dbReference type="ARBA" id="ARBA00023237"/>
    </source>
</evidence>
<evidence type="ECO:0000256" key="2">
    <source>
        <dbReference type="ARBA" id="ARBA00022448"/>
    </source>
</evidence>